<dbReference type="InterPro" id="IPR039565">
    <property type="entry name" value="BamD-like"/>
</dbReference>
<evidence type="ECO:0000256" key="5">
    <source>
        <dbReference type="ARBA" id="ARBA00023288"/>
    </source>
</evidence>
<dbReference type="Pfam" id="PF13525">
    <property type="entry name" value="YfiO"/>
    <property type="match status" value="1"/>
</dbReference>
<keyword evidence="3 6" id="KW-0564">Palmitate</keyword>
<dbReference type="NCBIfam" id="TIGR03302">
    <property type="entry name" value="OM_YfiO"/>
    <property type="match status" value="1"/>
</dbReference>
<evidence type="ECO:0000259" key="8">
    <source>
        <dbReference type="Pfam" id="PF13525"/>
    </source>
</evidence>
<evidence type="ECO:0000256" key="6">
    <source>
        <dbReference type="HAMAP-Rule" id="MF_00922"/>
    </source>
</evidence>
<evidence type="ECO:0000256" key="4">
    <source>
        <dbReference type="ARBA" id="ARBA00023237"/>
    </source>
</evidence>
<accession>A0AAN1SYN2</accession>
<dbReference type="Gene3D" id="1.25.40.10">
    <property type="entry name" value="Tetratricopeptide repeat domain"/>
    <property type="match status" value="1"/>
</dbReference>
<keyword evidence="4 6" id="KW-0998">Cell outer membrane</keyword>
<gene>
    <name evidence="9" type="primary">comL</name>
    <name evidence="6" type="synonym">bamD</name>
    <name evidence="9" type="ORF">FGKAn22_07690</name>
</gene>
<dbReference type="Proteomes" id="UP001319121">
    <property type="component" value="Chromosome"/>
</dbReference>
<dbReference type="CDD" id="cd15830">
    <property type="entry name" value="BamD"/>
    <property type="match status" value="1"/>
</dbReference>
<comment type="similarity">
    <text evidence="6">Belongs to the BamD family.</text>
</comment>
<dbReference type="GO" id="GO:1990063">
    <property type="term" value="C:Bam protein complex"/>
    <property type="evidence" value="ECO:0007669"/>
    <property type="project" value="TreeGrafter"/>
</dbReference>
<dbReference type="InterPro" id="IPR011990">
    <property type="entry name" value="TPR-like_helical_dom_sf"/>
</dbReference>
<evidence type="ECO:0000256" key="2">
    <source>
        <dbReference type="ARBA" id="ARBA00023136"/>
    </source>
</evidence>
<organism evidence="9 10">
    <name type="scientific">Ferrigenium kumadai</name>
    <dbReference type="NCBI Taxonomy" id="1682490"/>
    <lineage>
        <taxon>Bacteria</taxon>
        <taxon>Pseudomonadati</taxon>
        <taxon>Pseudomonadota</taxon>
        <taxon>Betaproteobacteria</taxon>
        <taxon>Nitrosomonadales</taxon>
        <taxon>Gallionellaceae</taxon>
        <taxon>Ferrigenium</taxon>
    </lineage>
</organism>
<evidence type="ECO:0000256" key="7">
    <source>
        <dbReference type="SAM" id="SignalP"/>
    </source>
</evidence>
<evidence type="ECO:0000313" key="9">
    <source>
        <dbReference type="EMBL" id="BBI99076.1"/>
    </source>
</evidence>
<comment type="function">
    <text evidence="6">Part of the outer membrane protein assembly complex, which is involved in assembly and insertion of beta-barrel proteins into the outer membrane.</text>
</comment>
<comment type="subcellular location">
    <subcellularLocation>
        <location evidence="6">Cell outer membrane</location>
        <topology evidence="6">Lipid-anchor</topology>
    </subcellularLocation>
</comment>
<keyword evidence="10" id="KW-1185">Reference proteome</keyword>
<dbReference type="GO" id="GO:0051205">
    <property type="term" value="P:protein insertion into membrane"/>
    <property type="evidence" value="ECO:0007669"/>
    <property type="project" value="UniProtKB-UniRule"/>
</dbReference>
<name>A0AAN1SYN2_9PROT</name>
<feature type="signal peptide" evidence="7">
    <location>
        <begin position="1"/>
        <end position="19"/>
    </location>
</feature>
<dbReference type="KEGG" id="fku:FGKAn22_07690"/>
<evidence type="ECO:0000313" key="10">
    <source>
        <dbReference type="Proteomes" id="UP001319121"/>
    </source>
</evidence>
<dbReference type="PROSITE" id="PS51257">
    <property type="entry name" value="PROKAR_LIPOPROTEIN"/>
    <property type="match status" value="1"/>
</dbReference>
<dbReference type="RefSeq" id="WP_212786674.1">
    <property type="nucleotide sequence ID" value="NZ_AP019536.1"/>
</dbReference>
<keyword evidence="5 6" id="KW-0449">Lipoprotein</keyword>
<proteinExistence type="inferred from homology"/>
<feature type="chain" id="PRO_5042974694" description="Outer membrane protein assembly factor BamD" evidence="7">
    <location>
        <begin position="20"/>
        <end position="265"/>
    </location>
</feature>
<evidence type="ECO:0000256" key="3">
    <source>
        <dbReference type="ARBA" id="ARBA00023139"/>
    </source>
</evidence>
<dbReference type="InterPro" id="IPR017689">
    <property type="entry name" value="BamD"/>
</dbReference>
<sequence length="265" mass="29631">MRHSLAVFLLLTLSACSLLEPLPDGSAQVKQQSAEEIYGLAKTELNDGNYEQAIKLFESLQSRYPYGRYAQQALLEVAYANYRHGEAEAAVSAADRFIKQYPNNPHVDYAYYVKGLANFNGEIGVLRSIGGQDPTERDPKAAQDSFAAFKELVTRFPDSKYAPDSRLRMQYLVNALAKHELHVASYYLRRGAYIAAANRAQGVLTQYPNSPSTRDALEIMVQAYDAMGMTDLRDDAKRVLTKNTPASEAAAAETKPGKSWWQFWK</sequence>
<dbReference type="GO" id="GO:0043165">
    <property type="term" value="P:Gram-negative-bacterium-type cell outer membrane assembly"/>
    <property type="evidence" value="ECO:0007669"/>
    <property type="project" value="UniProtKB-UniRule"/>
</dbReference>
<protein>
    <recommendedName>
        <fullName evidence="6">Outer membrane protein assembly factor BamD</fullName>
    </recommendedName>
</protein>
<feature type="domain" description="Outer membrane lipoprotein BamD-like" evidence="8">
    <location>
        <begin position="31"/>
        <end position="237"/>
    </location>
</feature>
<keyword evidence="2 6" id="KW-0472">Membrane</keyword>
<dbReference type="PANTHER" id="PTHR37423:SF1">
    <property type="entry name" value="OUTER MEMBRANE PROTEIN ASSEMBLY FACTOR BAMD"/>
    <property type="match status" value="1"/>
</dbReference>
<dbReference type="AlphaFoldDB" id="A0AAN1SYN2"/>
<keyword evidence="1 6" id="KW-0732">Signal</keyword>
<dbReference type="EMBL" id="AP019536">
    <property type="protein sequence ID" value="BBI99076.1"/>
    <property type="molecule type" value="Genomic_DNA"/>
</dbReference>
<dbReference type="PANTHER" id="PTHR37423">
    <property type="entry name" value="SOLUBLE LYTIC MUREIN TRANSGLYCOSYLASE-RELATED"/>
    <property type="match status" value="1"/>
</dbReference>
<reference evidence="9 10" key="1">
    <citation type="submission" date="2019-03" db="EMBL/GenBank/DDBJ databases">
        <title>Complete genome sequence of Ferrigenium kumadai strain An22, a microaerophilic iron-oxidizing bacterium isolated from a paddy field soil.</title>
        <authorList>
            <person name="Watanabe T."/>
            <person name="Asakawa S."/>
        </authorList>
    </citation>
    <scope>NUCLEOTIDE SEQUENCE [LARGE SCALE GENOMIC DNA]</scope>
    <source>
        <strain evidence="9 10">An22</strain>
    </source>
</reference>
<evidence type="ECO:0000256" key="1">
    <source>
        <dbReference type="ARBA" id="ARBA00022729"/>
    </source>
</evidence>
<dbReference type="SUPFAM" id="SSF48452">
    <property type="entry name" value="TPR-like"/>
    <property type="match status" value="1"/>
</dbReference>
<dbReference type="HAMAP" id="MF_00922">
    <property type="entry name" value="OM_assembly_BamD"/>
    <property type="match status" value="1"/>
</dbReference>
<comment type="subunit">
    <text evidence="6">Part of the Bam complex.</text>
</comment>